<gene>
    <name evidence="2" type="ORF">ZT3D7_G2621</name>
</gene>
<feature type="compositionally biased region" description="Basic residues" evidence="1">
    <location>
        <begin position="105"/>
        <end position="114"/>
    </location>
</feature>
<reference evidence="2 3" key="1">
    <citation type="submission" date="2016-06" db="EMBL/GenBank/DDBJ databases">
        <authorList>
            <person name="Kjaerup R.B."/>
            <person name="Dalgaard T.S."/>
            <person name="Juul-Madsen H.R."/>
        </authorList>
    </citation>
    <scope>NUCLEOTIDE SEQUENCE [LARGE SCALE GENOMIC DNA]</scope>
</reference>
<evidence type="ECO:0000313" key="2">
    <source>
        <dbReference type="EMBL" id="SMQ47473.1"/>
    </source>
</evidence>
<feature type="compositionally biased region" description="Basic and acidic residues" evidence="1">
    <location>
        <begin position="95"/>
        <end position="104"/>
    </location>
</feature>
<accession>A0A1X7RJ77</accession>
<sequence length="181" mass="20956">MPLSPGKLRYELELMPLRIYGTRTHLFAEATMVNGMPRIDRLVFVCYHPEACFAYGLKNAVTVRHIERIRCMISSLGFNMATPSASLVRLNRSRPPKEKKEAHPKVKKTPKTKYRSQLTAKGEKRDDIEQDSSVRSTRICRYEDLEKLLSLYCKEVLTGKPADLDDIPEHLHHHLDYVYDI</sequence>
<dbReference type="EMBL" id="LT853693">
    <property type="protein sequence ID" value="SMQ47473.1"/>
    <property type="molecule type" value="Genomic_DNA"/>
</dbReference>
<organism evidence="2 3">
    <name type="scientific">Zymoseptoria tritici (strain ST99CH_3D7)</name>
    <dbReference type="NCBI Taxonomy" id="1276538"/>
    <lineage>
        <taxon>Eukaryota</taxon>
        <taxon>Fungi</taxon>
        <taxon>Dikarya</taxon>
        <taxon>Ascomycota</taxon>
        <taxon>Pezizomycotina</taxon>
        <taxon>Dothideomycetes</taxon>
        <taxon>Dothideomycetidae</taxon>
        <taxon>Mycosphaerellales</taxon>
        <taxon>Mycosphaerellaceae</taxon>
        <taxon>Zymoseptoria</taxon>
    </lineage>
</organism>
<evidence type="ECO:0000313" key="3">
    <source>
        <dbReference type="Proteomes" id="UP000215127"/>
    </source>
</evidence>
<protein>
    <submittedName>
        <fullName evidence="2">Uncharacterized protein</fullName>
    </submittedName>
</protein>
<dbReference type="Proteomes" id="UP000215127">
    <property type="component" value="Chromosome 2"/>
</dbReference>
<keyword evidence="3" id="KW-1185">Reference proteome</keyword>
<proteinExistence type="predicted"/>
<name>A0A1X7RJ77_ZYMT9</name>
<evidence type="ECO:0000256" key="1">
    <source>
        <dbReference type="SAM" id="MobiDB-lite"/>
    </source>
</evidence>
<feature type="region of interest" description="Disordered" evidence="1">
    <location>
        <begin position="90"/>
        <end position="129"/>
    </location>
</feature>
<dbReference type="AlphaFoldDB" id="A0A1X7RJ77"/>